<keyword evidence="9" id="KW-0648">Protein biosynthesis</keyword>
<proteinExistence type="inferred from homology"/>
<dbReference type="InterPro" id="IPR006359">
    <property type="entry name" value="Tscrpt_elong_fac_GreA"/>
</dbReference>
<dbReference type="GO" id="GO:0003746">
    <property type="term" value="F:translation elongation factor activity"/>
    <property type="evidence" value="ECO:0007669"/>
    <property type="project" value="UniProtKB-KW"/>
</dbReference>
<evidence type="ECO:0000259" key="7">
    <source>
        <dbReference type="Pfam" id="PF01272"/>
    </source>
</evidence>
<dbReference type="eggNOG" id="COG0782">
    <property type="taxonomic scope" value="Bacteria"/>
</dbReference>
<evidence type="ECO:0000256" key="1">
    <source>
        <dbReference type="ARBA" id="ARBA00008213"/>
    </source>
</evidence>
<evidence type="ECO:0000256" key="3">
    <source>
        <dbReference type="ARBA" id="ARBA00023015"/>
    </source>
</evidence>
<keyword evidence="3 6" id="KW-0805">Transcription regulation</keyword>
<dbReference type="InterPro" id="IPR023459">
    <property type="entry name" value="Tscrpt_elong_fac_GreA/B_fam"/>
</dbReference>
<dbReference type="GO" id="GO:0006354">
    <property type="term" value="P:DNA-templated transcription elongation"/>
    <property type="evidence" value="ECO:0007669"/>
    <property type="project" value="TreeGrafter"/>
</dbReference>
<gene>
    <name evidence="9" type="ORF">L21SP2_1800</name>
</gene>
<evidence type="ECO:0000313" key="10">
    <source>
        <dbReference type="Proteomes" id="UP000018680"/>
    </source>
</evidence>
<evidence type="ECO:0000313" key="9">
    <source>
        <dbReference type="EMBL" id="AHC15177.1"/>
    </source>
</evidence>
<dbReference type="FunFam" id="1.10.287.180:FF:000001">
    <property type="entry name" value="Transcription elongation factor GreA"/>
    <property type="match status" value="1"/>
</dbReference>
<dbReference type="OrthoDB" id="9808774at2"/>
<sequence length="913" mass="107317">MSEKILNTITEQLNEEKWTRATLSNYTVNHYVELDELLDQVFDADLEDEVMELCEEHLSHSKNSIIALYLSGIISLNRQSIDDSNLLLLINIFTENHRWNIVKHLSNRILDFGENRHALRTLAECYNNEGDVASLYEVWERLIRVDYEEADIVKKLAEHEEEEGNIDTAVAHYKKAIYRYINKKMFTQVHELWQKLLELVPGETEFFYHAEGRVAKLLNEDRAIQLLEELYPHFNENKKWNTAIEILKRILSYDNKNPWARKEITDCFRAKHAGHSQLEEYIKLSNLSQNWRNVHDAISDFEKHIAFDAGNFVYHRSWGVGRIKKIKGDDIVINFMKKQNHVMSLKMAVSSLKILGRDHIWVYRITKKKEALNKKVKKDPLWALKVIIKSFDNAADMKKIKAELVPGILSTSEWTSWSSKARDLLKTDESFGNFPDKPDTYVVRDQPISLEEKTYNRFKAEKNFFDRVKTIQEFLDYVNEEDDTSSIESDFFKDMFDYFVGYVRNPGTYNEQTISALLIVRQVIERFSFLNPGVNLGFRDFFNQLESYEETFKNIENNEVRKAFLSAVRKQIKNWHEIYINILPHHLQKDVIRDLITAGHMDLVIEKFIEIYDAYRDQRESFIWFVRNCWEDEWFQETGISTEKYLIAMIHLLDLTARDIDNKRDVSLNRKLNKQIQNFLIKDEQIITYINQSDEEGIGRIYSLLEDVKDLDPAVMSNIRKTIAARFPSFEFFGESATVVETVSRSGFYAMMRSFEERQKALKQLHEVEVPKNSKEIAAAREYGDLKENAEYKAAKERQDYLNTTARKWEEELQAAQVVKPEDVKDDRISFGTTAVLENLNSGEEERYTIMGPWESNPEKSVLSHLSPFASHLMNRKVGDEIEFTINQRDYKFKVKSIEKVDFAKMDIIPMKV</sequence>
<accession>V5WH72</accession>
<dbReference type="GO" id="GO:0070063">
    <property type="term" value="F:RNA polymerase binding"/>
    <property type="evidence" value="ECO:0007669"/>
    <property type="project" value="InterPro"/>
</dbReference>
<dbReference type="SUPFAM" id="SSF46557">
    <property type="entry name" value="GreA transcript cleavage protein, N-terminal domain"/>
    <property type="match status" value="1"/>
</dbReference>
<dbReference type="InterPro" id="IPR001437">
    <property type="entry name" value="Tscrpt_elong_fac_GreA/B_C"/>
</dbReference>
<name>V5WH72_9SPIO</name>
<dbReference type="EMBL" id="CP006939">
    <property type="protein sequence ID" value="AHC15177.1"/>
    <property type="molecule type" value="Genomic_DNA"/>
</dbReference>
<dbReference type="Gene3D" id="1.25.40.10">
    <property type="entry name" value="Tetratricopeptide repeat domain"/>
    <property type="match status" value="1"/>
</dbReference>
<dbReference type="RefSeq" id="WP_024268095.1">
    <property type="nucleotide sequence ID" value="NC_023035.1"/>
</dbReference>
<dbReference type="eggNOG" id="COG1747">
    <property type="taxonomic scope" value="Bacteria"/>
</dbReference>
<dbReference type="NCBIfam" id="TIGR01462">
    <property type="entry name" value="greA"/>
    <property type="match status" value="1"/>
</dbReference>
<dbReference type="AlphaFoldDB" id="V5WH72"/>
<dbReference type="Proteomes" id="UP000018680">
    <property type="component" value="Chromosome"/>
</dbReference>
<dbReference type="Gene3D" id="3.10.50.30">
    <property type="entry name" value="Transcription elongation factor, GreA/GreB, C-terminal domain"/>
    <property type="match status" value="1"/>
</dbReference>
<evidence type="ECO:0000259" key="8">
    <source>
        <dbReference type="Pfam" id="PF03449"/>
    </source>
</evidence>
<dbReference type="InterPro" id="IPR022691">
    <property type="entry name" value="Tscrpt_elong_fac_GreA/B_N"/>
</dbReference>
<dbReference type="GO" id="GO:0032784">
    <property type="term" value="P:regulation of DNA-templated transcription elongation"/>
    <property type="evidence" value="ECO:0007669"/>
    <property type="project" value="InterPro"/>
</dbReference>
<dbReference type="HOGENOM" id="CLU_322611_0_0_12"/>
<dbReference type="InterPro" id="IPR011990">
    <property type="entry name" value="TPR-like_helical_dom_sf"/>
</dbReference>
<evidence type="ECO:0000256" key="5">
    <source>
        <dbReference type="ARBA" id="ARBA00023163"/>
    </source>
</evidence>
<comment type="similarity">
    <text evidence="1 6">Belongs to the GreA/GreB family.</text>
</comment>
<feature type="domain" description="Transcription elongation factor GreA/GreB C-terminal" evidence="7">
    <location>
        <begin position="826"/>
        <end position="899"/>
    </location>
</feature>
<dbReference type="PANTHER" id="PTHR30437">
    <property type="entry name" value="TRANSCRIPTION ELONGATION FACTOR GREA"/>
    <property type="match status" value="1"/>
</dbReference>
<dbReference type="InterPro" id="IPR036805">
    <property type="entry name" value="Tscrpt_elong_fac_GreA/B_N_sf"/>
</dbReference>
<keyword evidence="4 6" id="KW-0238">DNA-binding</keyword>
<dbReference type="SUPFAM" id="SSF48452">
    <property type="entry name" value="TPR-like"/>
    <property type="match status" value="1"/>
</dbReference>
<dbReference type="Pfam" id="PF03449">
    <property type="entry name" value="GreA_GreB_N"/>
    <property type="match status" value="1"/>
</dbReference>
<keyword evidence="10" id="KW-1185">Reference proteome</keyword>
<dbReference type="Pfam" id="PF01272">
    <property type="entry name" value="GreA_GreB"/>
    <property type="match status" value="1"/>
</dbReference>
<evidence type="ECO:0000256" key="4">
    <source>
        <dbReference type="ARBA" id="ARBA00023125"/>
    </source>
</evidence>
<dbReference type="STRING" id="1307761.L21SP2_1800"/>
<evidence type="ECO:0000256" key="2">
    <source>
        <dbReference type="ARBA" id="ARBA00013729"/>
    </source>
</evidence>
<dbReference type="Gene3D" id="1.10.287.180">
    <property type="entry name" value="Transcription elongation factor, GreA/GreB, N-terminal domain"/>
    <property type="match status" value="1"/>
</dbReference>
<evidence type="ECO:0000256" key="6">
    <source>
        <dbReference type="RuleBase" id="RU000556"/>
    </source>
</evidence>
<dbReference type="PANTHER" id="PTHR30437:SF4">
    <property type="entry name" value="TRANSCRIPTION ELONGATION FACTOR GREA"/>
    <property type="match status" value="1"/>
</dbReference>
<dbReference type="SUPFAM" id="SSF54534">
    <property type="entry name" value="FKBP-like"/>
    <property type="match status" value="1"/>
</dbReference>
<dbReference type="GO" id="GO:0003677">
    <property type="term" value="F:DNA binding"/>
    <property type="evidence" value="ECO:0007669"/>
    <property type="project" value="UniProtKB-KW"/>
</dbReference>
<comment type="function">
    <text evidence="6">Necessary for efficient RNA polymerase transcription elongation past template-encoded arresting sites. The arresting sites in DNA have the property of trapping a certain fraction of elongating RNA polymerases that pass through, resulting in locked ternary complexes. Cleavage of the nascent transcript by cleavage factors such as GreA or GreB allows the resumption of elongation from the new 3'terminus. GreA releases sequences of 2 to 3 nucleotides.</text>
</comment>
<protein>
    <recommendedName>
        <fullName evidence="2 6">Transcription elongation factor GreA</fullName>
    </recommendedName>
</protein>
<dbReference type="PATRIC" id="fig|1307761.3.peg.1794"/>
<feature type="domain" description="Transcription elongation factor GreA/GreB N-terminal" evidence="8">
    <location>
        <begin position="754"/>
        <end position="818"/>
    </location>
</feature>
<dbReference type="InterPro" id="IPR036953">
    <property type="entry name" value="GreA/GreB_C_sf"/>
</dbReference>
<organism evidence="9 10">
    <name type="scientific">Salinispira pacifica</name>
    <dbReference type="NCBI Taxonomy" id="1307761"/>
    <lineage>
        <taxon>Bacteria</taxon>
        <taxon>Pseudomonadati</taxon>
        <taxon>Spirochaetota</taxon>
        <taxon>Spirochaetia</taxon>
        <taxon>Spirochaetales</taxon>
        <taxon>Spirochaetaceae</taxon>
        <taxon>Salinispira</taxon>
    </lineage>
</organism>
<keyword evidence="5 6" id="KW-0804">Transcription</keyword>
<keyword evidence="9" id="KW-0251">Elongation factor</keyword>
<dbReference type="KEGG" id="slr:L21SP2_1800"/>
<dbReference type="NCBIfam" id="NF011309">
    <property type="entry name" value="PRK14720.1"/>
    <property type="match status" value="1"/>
</dbReference>
<reference evidence="9 10" key="1">
    <citation type="journal article" date="2015" name="Stand. Genomic Sci.">
        <title>Complete genome sequence and description of Salinispira pacifica gen. nov., sp. nov., a novel spirochaete isolated form a hypersaline microbial mat.</title>
        <authorList>
            <person name="Ben Hania W."/>
            <person name="Joseph M."/>
            <person name="Schumann P."/>
            <person name="Bunk B."/>
            <person name="Fiebig A."/>
            <person name="Sproer C."/>
            <person name="Klenk H.P."/>
            <person name="Fardeau M.L."/>
            <person name="Spring S."/>
        </authorList>
    </citation>
    <scope>NUCLEOTIDE SEQUENCE [LARGE SCALE GENOMIC DNA]</scope>
    <source>
        <strain evidence="9 10">L21-RPul-D2</strain>
    </source>
</reference>